<proteinExistence type="predicted"/>
<gene>
    <name evidence="1" type="ORF">LCGC14_1510070</name>
</gene>
<name>A0A0F9J1W9_9ZZZZ</name>
<dbReference type="EMBL" id="LAZR01011071">
    <property type="protein sequence ID" value="KKM63578.1"/>
    <property type="molecule type" value="Genomic_DNA"/>
</dbReference>
<organism evidence="1">
    <name type="scientific">marine sediment metagenome</name>
    <dbReference type="NCBI Taxonomy" id="412755"/>
    <lineage>
        <taxon>unclassified sequences</taxon>
        <taxon>metagenomes</taxon>
        <taxon>ecological metagenomes</taxon>
    </lineage>
</organism>
<accession>A0A0F9J1W9</accession>
<sequence>MLEVHNLTMINNENRIWEVLDEYKISKISFHYLTDIPIYNEDTNTEDYTDGYVIEFGKLKSGDSWRYYTFSKHFGHFNTNINRAMVFYSDLIIKNRGDEFDLKYLIFTQNFFILLINSLEVYLIDIFKSLAKGLKVEVLDMRLFVKFLRNFNLKNKFYNALKEKGSIGFYLSEILPVRLDLLQKDKCRIAYQLVNFDLLNIDNSGWEKIFCNPNGNCYLQQRHEIVHGGLPIVHNKSKISQLEFVETALIDIVKFVLSIEDSTYQRISELEAKELEENLN</sequence>
<reference evidence="1" key="1">
    <citation type="journal article" date="2015" name="Nature">
        <title>Complex archaea that bridge the gap between prokaryotes and eukaryotes.</title>
        <authorList>
            <person name="Spang A."/>
            <person name="Saw J.H."/>
            <person name="Jorgensen S.L."/>
            <person name="Zaremba-Niedzwiedzka K."/>
            <person name="Martijn J."/>
            <person name="Lind A.E."/>
            <person name="van Eijk R."/>
            <person name="Schleper C."/>
            <person name="Guy L."/>
            <person name="Ettema T.J."/>
        </authorList>
    </citation>
    <scope>NUCLEOTIDE SEQUENCE</scope>
</reference>
<dbReference type="AlphaFoldDB" id="A0A0F9J1W9"/>
<comment type="caution">
    <text evidence="1">The sequence shown here is derived from an EMBL/GenBank/DDBJ whole genome shotgun (WGS) entry which is preliminary data.</text>
</comment>
<protein>
    <submittedName>
        <fullName evidence="1">Uncharacterized protein</fullName>
    </submittedName>
</protein>
<evidence type="ECO:0000313" key="1">
    <source>
        <dbReference type="EMBL" id="KKM63578.1"/>
    </source>
</evidence>